<organism evidence="1 2">
    <name type="scientific">Sphingomonas brevis</name>
    <dbReference type="NCBI Taxonomy" id="2908206"/>
    <lineage>
        <taxon>Bacteria</taxon>
        <taxon>Pseudomonadati</taxon>
        <taxon>Pseudomonadota</taxon>
        <taxon>Alphaproteobacteria</taxon>
        <taxon>Sphingomonadales</taxon>
        <taxon>Sphingomonadaceae</taxon>
        <taxon>Sphingomonas</taxon>
    </lineage>
</organism>
<gene>
    <name evidence="1" type="ORF">LZ518_05935</name>
</gene>
<reference evidence="1" key="1">
    <citation type="submission" date="2022-05" db="EMBL/GenBank/DDBJ databases">
        <authorList>
            <person name="Jo J.-H."/>
            <person name="Im W.-T."/>
        </authorList>
    </citation>
    <scope>NUCLEOTIDE SEQUENCE</scope>
    <source>
        <strain evidence="1">RB56-2</strain>
    </source>
</reference>
<protein>
    <submittedName>
        <fullName evidence="1">Uncharacterized protein</fullName>
    </submittedName>
</protein>
<evidence type="ECO:0000313" key="1">
    <source>
        <dbReference type="EMBL" id="MCL6740671.1"/>
    </source>
</evidence>
<dbReference type="RefSeq" id="WP_249915092.1">
    <property type="nucleotide sequence ID" value="NZ_JAMGBB010000001.1"/>
</dbReference>
<dbReference type="EMBL" id="JAMGBB010000001">
    <property type="protein sequence ID" value="MCL6740671.1"/>
    <property type="molecule type" value="Genomic_DNA"/>
</dbReference>
<comment type="caution">
    <text evidence="1">The sequence shown here is derived from an EMBL/GenBank/DDBJ whole genome shotgun (WGS) entry which is preliminary data.</text>
</comment>
<name>A0ABT0S8F2_9SPHN</name>
<evidence type="ECO:0000313" key="2">
    <source>
        <dbReference type="Proteomes" id="UP001165383"/>
    </source>
</evidence>
<sequence length="229" mass="25637">MFRLLKLRPPHGWNAVGWELAIVTLGVVIALGAQEFVQSLHWKSEVRQTRQALDAELSRDFAAFRYRLDQNDCIIARAEELLKWGKSLQTNKPIKLKHPLVAPPGFAIRTEVWDLIEGDIASRIPLKDRLNYAGLYSGMRGFDSRTSEEGEMWTAIAEYEEATALSGGDARKLLLAANGLIGMSQRLPAWNTTMSRQARELGLVPDANLLKTANPIIPQIREAACEPYL</sequence>
<dbReference type="Proteomes" id="UP001165383">
    <property type="component" value="Unassembled WGS sequence"/>
</dbReference>
<keyword evidence="2" id="KW-1185">Reference proteome</keyword>
<accession>A0ABT0S8F2</accession>
<proteinExistence type="predicted"/>